<organism evidence="2 3">
    <name type="scientific">Vanilla planifolia</name>
    <name type="common">Vanilla</name>
    <dbReference type="NCBI Taxonomy" id="51239"/>
    <lineage>
        <taxon>Eukaryota</taxon>
        <taxon>Viridiplantae</taxon>
        <taxon>Streptophyta</taxon>
        <taxon>Embryophyta</taxon>
        <taxon>Tracheophyta</taxon>
        <taxon>Spermatophyta</taxon>
        <taxon>Magnoliopsida</taxon>
        <taxon>Liliopsida</taxon>
        <taxon>Asparagales</taxon>
        <taxon>Orchidaceae</taxon>
        <taxon>Vanilloideae</taxon>
        <taxon>Vanilleae</taxon>
        <taxon>Vanilla</taxon>
    </lineage>
</organism>
<protein>
    <submittedName>
        <fullName evidence="2">Uncharacterized protein</fullName>
    </submittedName>
</protein>
<proteinExistence type="predicted"/>
<feature type="compositionally biased region" description="Polar residues" evidence="1">
    <location>
        <begin position="1"/>
        <end position="16"/>
    </location>
</feature>
<dbReference type="EMBL" id="JADCNL010000002">
    <property type="protein sequence ID" value="KAG0492764.1"/>
    <property type="molecule type" value="Genomic_DNA"/>
</dbReference>
<reference evidence="2 3" key="1">
    <citation type="journal article" date="2020" name="Nat. Food">
        <title>A phased Vanilla planifolia genome enables genetic improvement of flavour and production.</title>
        <authorList>
            <person name="Hasing T."/>
            <person name="Tang H."/>
            <person name="Brym M."/>
            <person name="Khazi F."/>
            <person name="Huang T."/>
            <person name="Chambers A.H."/>
        </authorList>
    </citation>
    <scope>NUCLEOTIDE SEQUENCE [LARGE SCALE GENOMIC DNA]</scope>
    <source>
        <tissue evidence="2">Leaf</tissue>
    </source>
</reference>
<dbReference type="AlphaFoldDB" id="A0A835RP53"/>
<keyword evidence="3" id="KW-1185">Reference proteome</keyword>
<comment type="caution">
    <text evidence="2">The sequence shown here is derived from an EMBL/GenBank/DDBJ whole genome shotgun (WGS) entry which is preliminary data.</text>
</comment>
<accession>A0A835RP53</accession>
<name>A0A835RP53_VANPL</name>
<gene>
    <name evidence="2" type="ORF">HPP92_006162</name>
</gene>
<dbReference type="OrthoDB" id="755598at2759"/>
<evidence type="ECO:0000313" key="3">
    <source>
        <dbReference type="Proteomes" id="UP000636800"/>
    </source>
</evidence>
<evidence type="ECO:0000256" key="1">
    <source>
        <dbReference type="SAM" id="MobiDB-lite"/>
    </source>
</evidence>
<dbReference type="Proteomes" id="UP000636800">
    <property type="component" value="Chromosome 2"/>
</dbReference>
<feature type="region of interest" description="Disordered" evidence="1">
    <location>
        <begin position="1"/>
        <end position="50"/>
    </location>
</feature>
<sequence>MAFSSRNTKAGRTTTDAARGGISRRSPRGGRQVLRGVGKENQDCGGLQAAEKPPEGIIRLKPGAVLTLISMTPSMVEKPNSQASVCGLSIYRSGKPHPLRDKVCGTVTSHM</sequence>
<evidence type="ECO:0000313" key="2">
    <source>
        <dbReference type="EMBL" id="KAG0492764.1"/>
    </source>
</evidence>